<feature type="domain" description="PDZ" evidence="3">
    <location>
        <begin position="319"/>
        <end position="393"/>
    </location>
</feature>
<reference evidence="4" key="1">
    <citation type="journal article" date="2015" name="Nature">
        <title>Complex archaea that bridge the gap between prokaryotes and eukaryotes.</title>
        <authorList>
            <person name="Spang A."/>
            <person name="Saw J.H."/>
            <person name="Jorgensen S.L."/>
            <person name="Zaremba-Niedzwiedzka K."/>
            <person name="Martijn J."/>
            <person name="Lind A.E."/>
            <person name="van Eijk R."/>
            <person name="Schleper C."/>
            <person name="Guy L."/>
            <person name="Ettema T.J."/>
        </authorList>
    </citation>
    <scope>NUCLEOTIDE SEQUENCE</scope>
</reference>
<dbReference type="Pfam" id="PF18915">
    <property type="entry name" value="DUF5667"/>
    <property type="match status" value="1"/>
</dbReference>
<gene>
    <name evidence="4" type="ORF">LCGC14_2616400</name>
</gene>
<dbReference type="Gene3D" id="2.30.42.10">
    <property type="match status" value="1"/>
</dbReference>
<keyword evidence="1" id="KW-0175">Coiled coil</keyword>
<dbReference type="InterPro" id="IPR036034">
    <property type="entry name" value="PDZ_sf"/>
</dbReference>
<dbReference type="InterPro" id="IPR001478">
    <property type="entry name" value="PDZ"/>
</dbReference>
<evidence type="ECO:0000256" key="2">
    <source>
        <dbReference type="SAM" id="MobiDB-lite"/>
    </source>
</evidence>
<dbReference type="AlphaFoldDB" id="A0A0F9A4B1"/>
<name>A0A0F9A4B1_9ZZZZ</name>
<protein>
    <recommendedName>
        <fullName evidence="3">PDZ domain-containing protein</fullName>
    </recommendedName>
</protein>
<evidence type="ECO:0000259" key="3">
    <source>
        <dbReference type="PROSITE" id="PS50106"/>
    </source>
</evidence>
<dbReference type="Pfam" id="PF17820">
    <property type="entry name" value="PDZ_6"/>
    <property type="match status" value="1"/>
</dbReference>
<evidence type="ECO:0000313" key="4">
    <source>
        <dbReference type="EMBL" id="KKL04404.1"/>
    </source>
</evidence>
<proteinExistence type="predicted"/>
<feature type="region of interest" description="Disordered" evidence="2">
    <location>
        <begin position="200"/>
        <end position="224"/>
    </location>
</feature>
<organism evidence="4">
    <name type="scientific">marine sediment metagenome</name>
    <dbReference type="NCBI Taxonomy" id="412755"/>
    <lineage>
        <taxon>unclassified sequences</taxon>
        <taxon>metagenomes</taxon>
        <taxon>ecological metagenomes</taxon>
    </lineage>
</organism>
<dbReference type="EMBL" id="LAZR01044535">
    <property type="protein sequence ID" value="KKL04404.1"/>
    <property type="molecule type" value="Genomic_DNA"/>
</dbReference>
<accession>A0A0F9A4B1</accession>
<comment type="caution">
    <text evidence="4">The sequence shown here is derived from an EMBL/GenBank/DDBJ whole genome shotgun (WGS) entry which is preliminary data.</text>
</comment>
<dbReference type="CDD" id="cd06779">
    <property type="entry name" value="cpPDZ_Deg_HtrA-like"/>
    <property type="match status" value="1"/>
</dbReference>
<dbReference type="InterPro" id="IPR043725">
    <property type="entry name" value="DUF5667"/>
</dbReference>
<feature type="coiled-coil region" evidence="1">
    <location>
        <begin position="83"/>
        <end position="110"/>
    </location>
</feature>
<feature type="non-terminal residue" evidence="4">
    <location>
        <position position="416"/>
    </location>
</feature>
<evidence type="ECO:0000256" key="1">
    <source>
        <dbReference type="SAM" id="Coils"/>
    </source>
</evidence>
<dbReference type="PROSITE" id="PS50106">
    <property type="entry name" value="PDZ"/>
    <property type="match status" value="1"/>
</dbReference>
<dbReference type="SMART" id="SM00228">
    <property type="entry name" value="PDZ"/>
    <property type="match status" value="1"/>
</dbReference>
<dbReference type="InterPro" id="IPR041489">
    <property type="entry name" value="PDZ_6"/>
</dbReference>
<dbReference type="SUPFAM" id="SSF50156">
    <property type="entry name" value="PDZ domain-like"/>
    <property type="match status" value="1"/>
</dbReference>
<feature type="compositionally biased region" description="Acidic residues" evidence="2">
    <location>
        <begin position="200"/>
        <end position="218"/>
    </location>
</feature>
<sequence length="416" mass="46131">MKAISLLIASVFLLSFGAGVLAQETELPDPGLTPDSPFYFLERIAEGIGTFFTFGDIKKAERYTALATERLAEASAMEEVGKLKLVEKMLERYGNQLEKALSRAERADTKGEDTKELAKIVTENTYKHLIVLNKVLERVPEEAKPAIEQAMVVSVKGHEKAVEVLEMKGALSEVPEGASLPAEIPEEVRERIQMKAQEELEKEELEKEESELAQEEAPQDSKSLREQCIEEKGSSEGCEIFPLQNPKSFEAVEAFCLKLGAPPELCATVEAKCREVGVTTPGKCFLALLTPTIRRVPATEEQMEELRIRQETQRRIQEEMEVKETPSIKVPLGMSFVIINDDMQTSRGLPVNYGVLIRGAIVSNSPAALAGLKEGDIILELNDEIIAPINHLEDIMYRSEAGMASFKVLRGEEKII</sequence>